<sequence>MNPWPPLRNSGSGSQLPSRRRVWQACSNCRARKTRCDAATPRCSLCATQDVECVYADAPQPRIEYNTWLLLDRIQALEDRLLSSPNFSAPTESAATAPPAPPVLSSVDVSHPATATPSKPPTTEIPISSSHTANANHVINWPIVQELLASVLQQTEDGKLPNEATAVFFSEASQRTDGPLPDTWRLFEGPESRQAKMETFEGCLSLIQSYFDEFNVFYPLLSYPHIVNTLRVVADDQPSDDGPPPADYCILLQVLAMGSFVNQGLNRVTSTHPLGTRQSSSPHRYLWLKAKMLLGHIAPETTIEAAQCTMLASIYMGAQGRVPEAFHWSHVTSGKCAALINRFSHASQDLAALPEPTRRLFWIAFIYEGDFMSEISIILPSGIARYEDQVPYPTRSASNAQVSAEETPRESDNTSEIAPQTEDEREELIAFQISTNAAIRRLLNRVHSMVYDSKDQFRLTSVEYISWLLRVAEDFWSYHESIYNNIPHFLFQSKPQEPLQPLFAPGEPQSPQSSRTHGLSNNPWNVLRLKGRYEAAKHIIHRPFFDYVLLNMGHVQTHPDREVILQKCGLCLLGCAGFISVFDVEALNSVTCLFATGMATFTYLVILRVATIYPIFRHVLPDHVEDVIAAGKRNMRRFSLSIGEFGWHLDLLGNLDVACNQYNANRMK</sequence>
<accession>A0A9P8V142</accession>
<evidence type="ECO:0000256" key="3">
    <source>
        <dbReference type="SAM" id="MobiDB-lite"/>
    </source>
</evidence>
<feature type="region of interest" description="Disordered" evidence="3">
    <location>
        <begin position="87"/>
        <end position="126"/>
    </location>
</feature>
<dbReference type="GO" id="GO:0000981">
    <property type="term" value="F:DNA-binding transcription factor activity, RNA polymerase II-specific"/>
    <property type="evidence" value="ECO:0007669"/>
    <property type="project" value="InterPro"/>
</dbReference>
<dbReference type="EMBL" id="JAGSXJ010000044">
    <property type="protein sequence ID" value="KAH6662927.1"/>
    <property type="molecule type" value="Genomic_DNA"/>
</dbReference>
<comment type="caution">
    <text evidence="5">The sequence shown here is derived from an EMBL/GenBank/DDBJ whole genome shotgun (WGS) entry which is preliminary data.</text>
</comment>
<dbReference type="PANTHER" id="PTHR47785">
    <property type="entry name" value="ZN(II)2CYS6 TRANSCRIPTION FACTOR (EUROFUNG)-RELATED-RELATED"/>
    <property type="match status" value="1"/>
</dbReference>
<feature type="region of interest" description="Disordered" evidence="3">
    <location>
        <begin position="500"/>
        <end position="519"/>
    </location>
</feature>
<protein>
    <recommendedName>
        <fullName evidence="4">Zn(2)-C6 fungal-type domain-containing protein</fullName>
    </recommendedName>
</protein>
<dbReference type="Pfam" id="PF04082">
    <property type="entry name" value="Fungal_trans"/>
    <property type="match status" value="1"/>
</dbReference>
<dbReference type="Pfam" id="PF00172">
    <property type="entry name" value="Zn_clus"/>
    <property type="match status" value="1"/>
</dbReference>
<dbReference type="InterPro" id="IPR036864">
    <property type="entry name" value="Zn2-C6_fun-type_DNA-bd_sf"/>
</dbReference>
<dbReference type="GO" id="GO:0008270">
    <property type="term" value="F:zinc ion binding"/>
    <property type="evidence" value="ECO:0007669"/>
    <property type="project" value="InterPro"/>
</dbReference>
<name>A0A9P8V142_9PEZI</name>
<dbReference type="Gene3D" id="4.10.240.10">
    <property type="entry name" value="Zn(2)-C6 fungal-type DNA-binding domain"/>
    <property type="match status" value="1"/>
</dbReference>
<organism evidence="5 6">
    <name type="scientific">Plectosphaerella plurivora</name>
    <dbReference type="NCBI Taxonomy" id="936078"/>
    <lineage>
        <taxon>Eukaryota</taxon>
        <taxon>Fungi</taxon>
        <taxon>Dikarya</taxon>
        <taxon>Ascomycota</taxon>
        <taxon>Pezizomycotina</taxon>
        <taxon>Sordariomycetes</taxon>
        <taxon>Hypocreomycetidae</taxon>
        <taxon>Glomerellales</taxon>
        <taxon>Plectosphaerellaceae</taxon>
        <taxon>Plectosphaerella</taxon>
    </lineage>
</organism>
<dbReference type="CDD" id="cd12148">
    <property type="entry name" value="fungal_TF_MHR"/>
    <property type="match status" value="1"/>
</dbReference>
<proteinExistence type="predicted"/>
<evidence type="ECO:0000256" key="2">
    <source>
        <dbReference type="ARBA" id="ARBA00023242"/>
    </source>
</evidence>
<reference evidence="5" key="1">
    <citation type="journal article" date="2021" name="Nat. Commun.">
        <title>Genetic determinants of endophytism in the Arabidopsis root mycobiome.</title>
        <authorList>
            <person name="Mesny F."/>
            <person name="Miyauchi S."/>
            <person name="Thiergart T."/>
            <person name="Pickel B."/>
            <person name="Atanasova L."/>
            <person name="Karlsson M."/>
            <person name="Huettel B."/>
            <person name="Barry K.W."/>
            <person name="Haridas S."/>
            <person name="Chen C."/>
            <person name="Bauer D."/>
            <person name="Andreopoulos W."/>
            <person name="Pangilinan J."/>
            <person name="LaButti K."/>
            <person name="Riley R."/>
            <person name="Lipzen A."/>
            <person name="Clum A."/>
            <person name="Drula E."/>
            <person name="Henrissat B."/>
            <person name="Kohler A."/>
            <person name="Grigoriev I.V."/>
            <person name="Martin F.M."/>
            <person name="Hacquard S."/>
        </authorList>
    </citation>
    <scope>NUCLEOTIDE SEQUENCE</scope>
    <source>
        <strain evidence="5">MPI-SDFR-AT-0117</strain>
    </source>
</reference>
<dbReference type="InterPro" id="IPR053181">
    <property type="entry name" value="EcdB-like_regulator"/>
</dbReference>
<dbReference type="InterPro" id="IPR001138">
    <property type="entry name" value="Zn2Cys6_DnaBD"/>
</dbReference>
<feature type="domain" description="Zn(2)-C6 fungal-type" evidence="4">
    <location>
        <begin position="25"/>
        <end position="55"/>
    </location>
</feature>
<dbReference type="SUPFAM" id="SSF57701">
    <property type="entry name" value="Zn2/Cys6 DNA-binding domain"/>
    <property type="match status" value="1"/>
</dbReference>
<keyword evidence="1" id="KW-0479">Metal-binding</keyword>
<dbReference type="Proteomes" id="UP000770015">
    <property type="component" value="Unassembled WGS sequence"/>
</dbReference>
<keyword evidence="6" id="KW-1185">Reference proteome</keyword>
<feature type="compositionally biased region" description="Polar residues" evidence="3">
    <location>
        <begin position="509"/>
        <end position="519"/>
    </location>
</feature>
<feature type="region of interest" description="Disordered" evidence="3">
    <location>
        <begin position="395"/>
        <end position="422"/>
    </location>
</feature>
<dbReference type="PROSITE" id="PS50048">
    <property type="entry name" value="ZN2_CY6_FUNGAL_2"/>
    <property type="match status" value="1"/>
</dbReference>
<dbReference type="GO" id="GO:0003677">
    <property type="term" value="F:DNA binding"/>
    <property type="evidence" value="ECO:0007669"/>
    <property type="project" value="InterPro"/>
</dbReference>
<feature type="compositionally biased region" description="Low complexity" evidence="3">
    <location>
        <begin position="88"/>
        <end position="117"/>
    </location>
</feature>
<evidence type="ECO:0000313" key="5">
    <source>
        <dbReference type="EMBL" id="KAH6662927.1"/>
    </source>
</evidence>
<feature type="compositionally biased region" description="Polar residues" evidence="3">
    <location>
        <begin position="395"/>
        <end position="404"/>
    </location>
</feature>
<dbReference type="PROSITE" id="PS00463">
    <property type="entry name" value="ZN2_CY6_FUNGAL_1"/>
    <property type="match status" value="1"/>
</dbReference>
<dbReference type="OrthoDB" id="10261408at2759"/>
<evidence type="ECO:0000259" key="4">
    <source>
        <dbReference type="PROSITE" id="PS50048"/>
    </source>
</evidence>
<gene>
    <name evidence="5" type="ORF">F5X68DRAFT_178041</name>
</gene>
<evidence type="ECO:0000313" key="6">
    <source>
        <dbReference type="Proteomes" id="UP000770015"/>
    </source>
</evidence>
<keyword evidence="2" id="KW-0539">Nucleus</keyword>
<dbReference type="AlphaFoldDB" id="A0A9P8V142"/>
<dbReference type="PANTHER" id="PTHR47785:SF4">
    <property type="entry name" value="ZN(II)2CYS6 TRANSCRIPTION FACTOR (EUROFUNG)"/>
    <property type="match status" value="1"/>
</dbReference>
<dbReference type="GO" id="GO:0006351">
    <property type="term" value="P:DNA-templated transcription"/>
    <property type="evidence" value="ECO:0007669"/>
    <property type="project" value="InterPro"/>
</dbReference>
<dbReference type="CDD" id="cd00067">
    <property type="entry name" value="GAL4"/>
    <property type="match status" value="1"/>
</dbReference>
<dbReference type="InterPro" id="IPR007219">
    <property type="entry name" value="XnlR_reg_dom"/>
</dbReference>
<evidence type="ECO:0000256" key="1">
    <source>
        <dbReference type="ARBA" id="ARBA00022723"/>
    </source>
</evidence>
<dbReference type="SMART" id="SM00066">
    <property type="entry name" value="GAL4"/>
    <property type="match status" value="1"/>
</dbReference>